<sequence length="95" mass="10729">MDDNSNNWNNTQNRYDQLPVDVETINYAIKNLNDIVSNLNKAVVNLEADINVIVMLLSRMEGLMQEQVQISRNLIGKSDKSDNDQASDNSTSDKN</sequence>
<comment type="caution">
    <text evidence="2">The sequence shown here is derived from an EMBL/GenBank/DDBJ whole genome shotgun (WGS) entry which is preliminary data.</text>
</comment>
<gene>
    <name evidence="2" type="ORF">DBW64_04520</name>
</gene>
<dbReference type="EMBL" id="QOQK01000021">
    <property type="protein sequence ID" value="RCL83986.1"/>
    <property type="molecule type" value="Genomic_DNA"/>
</dbReference>
<dbReference type="AlphaFoldDB" id="A0A368EJX0"/>
<protein>
    <submittedName>
        <fullName evidence="2">Uncharacterized protein</fullName>
    </submittedName>
</protein>
<evidence type="ECO:0000256" key="1">
    <source>
        <dbReference type="SAM" id="MobiDB-lite"/>
    </source>
</evidence>
<evidence type="ECO:0000313" key="3">
    <source>
        <dbReference type="Proteomes" id="UP000252289"/>
    </source>
</evidence>
<feature type="region of interest" description="Disordered" evidence="1">
    <location>
        <begin position="73"/>
        <end position="95"/>
    </location>
</feature>
<evidence type="ECO:0000313" key="2">
    <source>
        <dbReference type="EMBL" id="RCL83986.1"/>
    </source>
</evidence>
<name>A0A368EJX0_9PROT</name>
<feature type="compositionally biased region" description="Polar residues" evidence="1">
    <location>
        <begin position="84"/>
        <end position="95"/>
    </location>
</feature>
<reference evidence="2 3" key="1">
    <citation type="journal article" date="2018" name="Microbiome">
        <title>Fine metagenomic profile of the Mediterranean stratified and mixed water columns revealed by assembly and recruitment.</title>
        <authorList>
            <person name="Haro-Moreno J.M."/>
            <person name="Lopez-Perez M."/>
            <person name="De La Torre J.R."/>
            <person name="Picazo A."/>
            <person name="Camacho A."/>
            <person name="Rodriguez-Valera F."/>
        </authorList>
    </citation>
    <scope>NUCLEOTIDE SEQUENCE [LARGE SCALE GENOMIC DNA]</scope>
    <source>
        <strain evidence="2">MED-G50</strain>
    </source>
</reference>
<dbReference type="Proteomes" id="UP000252289">
    <property type="component" value="Unassembled WGS sequence"/>
</dbReference>
<accession>A0A368EJX0</accession>
<organism evidence="2 3">
    <name type="scientific">PS1 clade bacterium</name>
    <dbReference type="NCBI Taxonomy" id="2175152"/>
    <lineage>
        <taxon>Bacteria</taxon>
        <taxon>Pseudomonadati</taxon>
        <taxon>Pseudomonadota</taxon>
        <taxon>Alphaproteobacteria</taxon>
        <taxon>PS1 clade</taxon>
    </lineage>
</organism>
<proteinExistence type="predicted"/>